<evidence type="ECO:0000256" key="1">
    <source>
        <dbReference type="SAM" id="MobiDB-lite"/>
    </source>
</evidence>
<sequence>MTFECKACQVDKRHLISSPSGVHNLWTSLHTAPFHLFQCQKTLSGWRSEAPVLQETGLTTRVGQHASHEFLCPPPVSVLSVLLCRVWLPTVPPNIVQTPRHTGQQIGTASTFQSKEMSNDDGLCSASPGH</sequence>
<protein>
    <submittedName>
        <fullName evidence="2">Uncharacterized protein</fullName>
    </submittedName>
</protein>
<evidence type="ECO:0000313" key="2">
    <source>
        <dbReference type="EMBL" id="KAK7458939.1"/>
    </source>
</evidence>
<accession>A0ABD0J4C7</accession>
<evidence type="ECO:0000313" key="3">
    <source>
        <dbReference type="Proteomes" id="UP001519460"/>
    </source>
</evidence>
<organism evidence="2 3">
    <name type="scientific">Batillaria attramentaria</name>
    <dbReference type="NCBI Taxonomy" id="370345"/>
    <lineage>
        <taxon>Eukaryota</taxon>
        <taxon>Metazoa</taxon>
        <taxon>Spiralia</taxon>
        <taxon>Lophotrochozoa</taxon>
        <taxon>Mollusca</taxon>
        <taxon>Gastropoda</taxon>
        <taxon>Caenogastropoda</taxon>
        <taxon>Sorbeoconcha</taxon>
        <taxon>Cerithioidea</taxon>
        <taxon>Batillariidae</taxon>
        <taxon>Batillaria</taxon>
    </lineage>
</organism>
<reference evidence="2 3" key="1">
    <citation type="journal article" date="2023" name="Sci. Data">
        <title>Genome assembly of the Korean intertidal mud-creeper Batillaria attramentaria.</title>
        <authorList>
            <person name="Patra A.K."/>
            <person name="Ho P.T."/>
            <person name="Jun S."/>
            <person name="Lee S.J."/>
            <person name="Kim Y."/>
            <person name="Won Y.J."/>
        </authorList>
    </citation>
    <scope>NUCLEOTIDE SEQUENCE [LARGE SCALE GENOMIC DNA]</scope>
    <source>
        <strain evidence="2">Wonlab-2016</strain>
    </source>
</reference>
<proteinExistence type="predicted"/>
<name>A0ABD0J4C7_9CAEN</name>
<keyword evidence="3" id="KW-1185">Reference proteome</keyword>
<dbReference type="EMBL" id="JACVVK020000662">
    <property type="protein sequence ID" value="KAK7458939.1"/>
    <property type="molecule type" value="Genomic_DNA"/>
</dbReference>
<dbReference type="Proteomes" id="UP001519460">
    <property type="component" value="Unassembled WGS sequence"/>
</dbReference>
<dbReference type="AlphaFoldDB" id="A0ABD0J4C7"/>
<feature type="region of interest" description="Disordered" evidence="1">
    <location>
        <begin position="110"/>
        <end position="130"/>
    </location>
</feature>
<gene>
    <name evidence="2" type="ORF">BaRGS_00039070</name>
</gene>
<comment type="caution">
    <text evidence="2">The sequence shown here is derived from an EMBL/GenBank/DDBJ whole genome shotgun (WGS) entry which is preliminary data.</text>
</comment>